<reference evidence="1 2" key="1">
    <citation type="submission" date="2019-04" db="EMBL/GenBank/DDBJ databases">
        <title>Phreatobacter aquaticus sp. nov.</title>
        <authorList>
            <person name="Choi A."/>
            <person name="Baek K."/>
        </authorList>
    </citation>
    <scope>NUCLEOTIDE SEQUENCE [LARGE SCALE GENOMIC DNA]</scope>
    <source>
        <strain evidence="1 2">NMCR1094</strain>
    </source>
</reference>
<gene>
    <name evidence="1" type="ORF">E8L99_12195</name>
</gene>
<dbReference type="InterPro" id="IPR021333">
    <property type="entry name" value="DUF2946"/>
</dbReference>
<protein>
    <submittedName>
        <fullName evidence="1">DUF2946 domain-containing protein</fullName>
    </submittedName>
</protein>
<dbReference type="OrthoDB" id="8480863at2"/>
<evidence type="ECO:0000313" key="2">
    <source>
        <dbReference type="Proteomes" id="UP000298588"/>
    </source>
</evidence>
<dbReference type="Pfam" id="PF11162">
    <property type="entry name" value="DUF2946"/>
    <property type="match status" value="1"/>
</dbReference>
<dbReference type="EMBL" id="CP039865">
    <property type="protein sequence ID" value="QCK86461.1"/>
    <property type="molecule type" value="Genomic_DNA"/>
</dbReference>
<name>A0A4D7QIG5_9HYPH</name>
<dbReference type="KEGG" id="paqt:E8L99_12195"/>
<dbReference type="Proteomes" id="UP000298588">
    <property type="component" value="Chromosome"/>
</dbReference>
<dbReference type="RefSeq" id="WP_137099792.1">
    <property type="nucleotide sequence ID" value="NZ_CP039865.1"/>
</dbReference>
<keyword evidence="2" id="KW-1185">Reference proteome</keyword>
<organism evidence="1 2">
    <name type="scientific">Phreatobacter aquaticus</name>
    <dbReference type="NCBI Taxonomy" id="2570229"/>
    <lineage>
        <taxon>Bacteria</taxon>
        <taxon>Pseudomonadati</taxon>
        <taxon>Pseudomonadota</taxon>
        <taxon>Alphaproteobacteria</taxon>
        <taxon>Hyphomicrobiales</taxon>
        <taxon>Phreatobacteraceae</taxon>
        <taxon>Phreatobacter</taxon>
    </lineage>
</organism>
<dbReference type="AlphaFoldDB" id="A0A4D7QIG5"/>
<accession>A0A4D7QIG5</accession>
<proteinExistence type="predicted"/>
<sequence>MNLFRSARYRHVRTLVVAAMAYVIAATGLLGAVSHSSAVAAPGGLLVLCTMEGMTTVRDDGSVPAHKPLAADHCLLCSGISVAPAAAEVTASVTVEPVATATIFVRTYDAILPPYAFTGWLGTRSPRAPPFTA</sequence>
<evidence type="ECO:0000313" key="1">
    <source>
        <dbReference type="EMBL" id="QCK86461.1"/>
    </source>
</evidence>